<dbReference type="RefSeq" id="WP_251629810.1">
    <property type="nucleotide sequence ID" value="NZ_JBBMFN010000041.1"/>
</dbReference>
<name>A0ABV1F142_9BACI</name>
<dbReference type="Proteomes" id="UP001465426">
    <property type="component" value="Unassembled WGS sequence"/>
</dbReference>
<dbReference type="EMBL" id="JBBMFN010000041">
    <property type="protein sequence ID" value="MEQ2467049.1"/>
    <property type="molecule type" value="Genomic_DNA"/>
</dbReference>
<dbReference type="CDD" id="cd00371">
    <property type="entry name" value="HMA"/>
    <property type="match status" value="1"/>
</dbReference>
<evidence type="ECO:0000313" key="2">
    <source>
        <dbReference type="EMBL" id="MEQ2467049.1"/>
    </source>
</evidence>
<dbReference type="PROSITE" id="PS50846">
    <property type="entry name" value="HMA_2"/>
    <property type="match status" value="1"/>
</dbReference>
<dbReference type="InterPro" id="IPR006121">
    <property type="entry name" value="HMA_dom"/>
</dbReference>
<dbReference type="SUPFAM" id="SSF55008">
    <property type="entry name" value="HMA, heavy metal-associated domain"/>
    <property type="match status" value="1"/>
</dbReference>
<proteinExistence type="predicted"/>
<reference evidence="2 3" key="1">
    <citation type="submission" date="2024-03" db="EMBL/GenBank/DDBJ databases">
        <title>Human intestinal bacterial collection.</title>
        <authorList>
            <person name="Pauvert C."/>
            <person name="Hitch T.C.A."/>
            <person name="Clavel T."/>
        </authorList>
    </citation>
    <scope>NUCLEOTIDE SEQUENCE [LARGE SCALE GENOMIC DNA]</scope>
    <source>
        <strain evidence="2 3">CLA-SR-H024</strain>
    </source>
</reference>
<sequence>MFSIDKVINHLKEKEINVKKVLSRSELMKWLIGSVQNENNQLEKRRTVMNQVILNVQGMTCEHCINLIEGKIGKLDGIESIYVLPNEGKINITFDLHEVDLKDITDSIEDQCFNVEGWEIPKPNFS</sequence>
<keyword evidence="3" id="KW-1185">Reference proteome</keyword>
<feature type="domain" description="HMA" evidence="1">
    <location>
        <begin position="50"/>
        <end position="116"/>
    </location>
</feature>
<accession>A0ABV1F142</accession>
<evidence type="ECO:0000259" key="1">
    <source>
        <dbReference type="PROSITE" id="PS50846"/>
    </source>
</evidence>
<dbReference type="Gene3D" id="3.30.70.100">
    <property type="match status" value="1"/>
</dbReference>
<evidence type="ECO:0000313" key="3">
    <source>
        <dbReference type="Proteomes" id="UP001465426"/>
    </source>
</evidence>
<protein>
    <submittedName>
        <fullName evidence="2">Cation transporter</fullName>
    </submittedName>
</protein>
<organism evidence="2 3">
    <name type="scientific">Niallia hominis</name>
    <dbReference type="NCBI Taxonomy" id="3133173"/>
    <lineage>
        <taxon>Bacteria</taxon>
        <taxon>Bacillati</taxon>
        <taxon>Bacillota</taxon>
        <taxon>Bacilli</taxon>
        <taxon>Bacillales</taxon>
        <taxon>Bacillaceae</taxon>
        <taxon>Niallia</taxon>
    </lineage>
</organism>
<comment type="caution">
    <text evidence="2">The sequence shown here is derived from an EMBL/GenBank/DDBJ whole genome shotgun (WGS) entry which is preliminary data.</text>
</comment>
<dbReference type="InterPro" id="IPR036163">
    <property type="entry name" value="HMA_dom_sf"/>
</dbReference>
<dbReference type="Pfam" id="PF00403">
    <property type="entry name" value="HMA"/>
    <property type="match status" value="1"/>
</dbReference>
<gene>
    <name evidence="2" type="ORF">WMO63_15445</name>
</gene>